<dbReference type="Pfam" id="PF19029">
    <property type="entry name" value="DUF883_C"/>
    <property type="match status" value="1"/>
</dbReference>
<dbReference type="InterPro" id="IPR010279">
    <property type="entry name" value="YqjD/ElaB"/>
</dbReference>
<dbReference type="RefSeq" id="WP_140197484.1">
    <property type="nucleotide sequence ID" value="NZ_CP065915.1"/>
</dbReference>
<keyword evidence="1" id="KW-0812">Transmembrane</keyword>
<name>A0A5C5G7J9_9RHOB</name>
<feature type="transmembrane region" description="Helical" evidence="1">
    <location>
        <begin position="95"/>
        <end position="113"/>
    </location>
</feature>
<dbReference type="AlphaFoldDB" id="A0A5C5G7J9"/>
<evidence type="ECO:0000313" key="3">
    <source>
        <dbReference type="EMBL" id="TNY30689.1"/>
    </source>
</evidence>
<evidence type="ECO:0000313" key="4">
    <source>
        <dbReference type="Proteomes" id="UP000314011"/>
    </source>
</evidence>
<dbReference type="Proteomes" id="UP000314011">
    <property type="component" value="Unassembled WGS sequence"/>
</dbReference>
<dbReference type="PANTHER" id="PTHR35893:SF3">
    <property type="entry name" value="INNER MEMBRANE PROTEIN"/>
    <property type="match status" value="1"/>
</dbReference>
<keyword evidence="1" id="KW-1133">Transmembrane helix</keyword>
<accession>A0A5C5G7J9</accession>
<dbReference type="InterPro" id="IPR043605">
    <property type="entry name" value="DUF883_C"/>
</dbReference>
<gene>
    <name evidence="3" type="ORF">FHY64_19110</name>
</gene>
<dbReference type="OrthoDB" id="8373403at2"/>
<proteinExistence type="predicted"/>
<dbReference type="GO" id="GO:0043022">
    <property type="term" value="F:ribosome binding"/>
    <property type="evidence" value="ECO:0007669"/>
    <property type="project" value="InterPro"/>
</dbReference>
<dbReference type="EMBL" id="VFFF01000004">
    <property type="protein sequence ID" value="TNY30689.1"/>
    <property type="molecule type" value="Genomic_DNA"/>
</dbReference>
<dbReference type="PANTHER" id="PTHR35893">
    <property type="entry name" value="INNER MEMBRANE PROTEIN-RELATED"/>
    <property type="match status" value="1"/>
</dbReference>
<comment type="caution">
    <text evidence="3">The sequence shown here is derived from an EMBL/GenBank/DDBJ whole genome shotgun (WGS) entry which is preliminary data.</text>
</comment>
<keyword evidence="1" id="KW-0472">Membrane</keyword>
<evidence type="ECO:0000256" key="1">
    <source>
        <dbReference type="SAM" id="Phobius"/>
    </source>
</evidence>
<feature type="domain" description="DUF883" evidence="2">
    <location>
        <begin position="87"/>
        <end position="116"/>
    </location>
</feature>
<reference evidence="3 4" key="1">
    <citation type="submission" date="2019-06" db="EMBL/GenBank/DDBJ databases">
        <title>Genome of new Rhodobacteraceae sp. SM1903.</title>
        <authorList>
            <person name="Ren X."/>
        </authorList>
    </citation>
    <scope>NUCLEOTIDE SEQUENCE [LARGE SCALE GENOMIC DNA]</scope>
    <source>
        <strain evidence="3 4">SM1903</strain>
    </source>
</reference>
<sequence>MATASSGNPESKVTELKTEASLKDISQQLEALKADLSNLAGAMGDYGKGKAKQARSTAEGYAHTARNTAEGQYDYLTTEAERYGREAQRMVREQPAAALGVAAGIGFLVGLFASRR</sequence>
<keyword evidence="4" id="KW-1185">Reference proteome</keyword>
<protein>
    <submittedName>
        <fullName evidence="3">DUF883 domain-containing protein</fullName>
    </submittedName>
</protein>
<evidence type="ECO:0000259" key="2">
    <source>
        <dbReference type="Pfam" id="PF19029"/>
    </source>
</evidence>
<organism evidence="3 4">
    <name type="scientific">Pelagovum pacificum</name>
    <dbReference type="NCBI Taxonomy" id="2588711"/>
    <lineage>
        <taxon>Bacteria</taxon>
        <taxon>Pseudomonadati</taxon>
        <taxon>Pseudomonadota</taxon>
        <taxon>Alphaproteobacteria</taxon>
        <taxon>Rhodobacterales</taxon>
        <taxon>Paracoccaceae</taxon>
        <taxon>Pelagovum</taxon>
    </lineage>
</organism>